<dbReference type="SUPFAM" id="SSF51011">
    <property type="entry name" value="Glycosyl hydrolase domain"/>
    <property type="match status" value="1"/>
</dbReference>
<evidence type="ECO:0000256" key="8">
    <source>
        <dbReference type="ARBA" id="ARBA00023295"/>
    </source>
</evidence>
<dbReference type="GO" id="GO:0005975">
    <property type="term" value="P:carbohydrate metabolic process"/>
    <property type="evidence" value="ECO:0007669"/>
    <property type="project" value="InterPro"/>
</dbReference>
<evidence type="ECO:0000313" key="17">
    <source>
        <dbReference type="Proteomes" id="UP001152797"/>
    </source>
</evidence>
<dbReference type="CDD" id="cd06603">
    <property type="entry name" value="GH31_GANC_GANAB_alpha"/>
    <property type="match status" value="1"/>
</dbReference>
<reference evidence="15" key="1">
    <citation type="submission" date="2022-10" db="EMBL/GenBank/DDBJ databases">
        <authorList>
            <person name="Chen Y."/>
            <person name="Dougan E. K."/>
            <person name="Chan C."/>
            <person name="Rhodes N."/>
            <person name="Thang M."/>
        </authorList>
    </citation>
    <scope>NUCLEOTIDE SEQUENCE</scope>
</reference>
<gene>
    <name evidence="15" type="ORF">C1SCF055_LOCUS31383</name>
</gene>
<dbReference type="InterPro" id="IPR000322">
    <property type="entry name" value="Glyco_hydro_31_TIM"/>
</dbReference>
<accession>A0A9P1D7I1</accession>
<name>A0A9P1D7I1_9DINO</name>
<evidence type="ECO:0000256" key="11">
    <source>
        <dbReference type="SAM" id="SignalP"/>
    </source>
</evidence>
<dbReference type="EMBL" id="CAMXCT010003668">
    <property type="protein sequence ID" value="CAI4005678.1"/>
    <property type="molecule type" value="Genomic_DNA"/>
</dbReference>
<dbReference type="AlphaFoldDB" id="A0A9P1D7I1"/>
<organism evidence="15">
    <name type="scientific">Cladocopium goreaui</name>
    <dbReference type="NCBI Taxonomy" id="2562237"/>
    <lineage>
        <taxon>Eukaryota</taxon>
        <taxon>Sar</taxon>
        <taxon>Alveolata</taxon>
        <taxon>Dinophyceae</taxon>
        <taxon>Suessiales</taxon>
        <taxon>Symbiodiniaceae</taxon>
        <taxon>Cladocopium</taxon>
    </lineage>
</organism>
<comment type="similarity">
    <text evidence="3 10">Belongs to the glycosyl hydrolase 31 family.</text>
</comment>
<dbReference type="OrthoDB" id="440381at2759"/>
<dbReference type="PANTHER" id="PTHR22762">
    <property type="entry name" value="ALPHA-GLUCOSIDASE"/>
    <property type="match status" value="1"/>
</dbReference>
<dbReference type="InterPro" id="IPR048395">
    <property type="entry name" value="Glyco_hydro_31_C"/>
</dbReference>
<feature type="domain" description="Glycoside hydrolase family 31 N-terminal" evidence="13">
    <location>
        <begin position="94"/>
        <end position="302"/>
    </location>
</feature>
<dbReference type="PANTHER" id="PTHR22762:SF54">
    <property type="entry name" value="BCDNA.GH04962"/>
    <property type="match status" value="1"/>
</dbReference>
<comment type="subcellular location">
    <subcellularLocation>
        <location evidence="1">Endoplasmic reticulum</location>
    </subcellularLocation>
</comment>
<dbReference type="GO" id="GO:0005783">
    <property type="term" value="C:endoplasmic reticulum"/>
    <property type="evidence" value="ECO:0007669"/>
    <property type="project" value="UniProtKB-SubCell"/>
</dbReference>
<dbReference type="Pfam" id="PF01055">
    <property type="entry name" value="Glyco_hydro_31_2nd"/>
    <property type="match status" value="1"/>
</dbReference>
<evidence type="ECO:0000313" key="16">
    <source>
        <dbReference type="EMBL" id="CAL1159053.1"/>
    </source>
</evidence>
<evidence type="ECO:0000256" key="5">
    <source>
        <dbReference type="ARBA" id="ARBA00022801"/>
    </source>
</evidence>
<evidence type="ECO:0000256" key="3">
    <source>
        <dbReference type="ARBA" id="ARBA00007806"/>
    </source>
</evidence>
<dbReference type="GO" id="GO:0090599">
    <property type="term" value="F:alpha-glucosidase activity"/>
    <property type="evidence" value="ECO:0007669"/>
    <property type="project" value="TreeGrafter"/>
</dbReference>
<dbReference type="Proteomes" id="UP001152797">
    <property type="component" value="Unassembled WGS sequence"/>
</dbReference>
<dbReference type="Gene3D" id="3.20.20.80">
    <property type="entry name" value="Glycosidases"/>
    <property type="match status" value="1"/>
</dbReference>
<dbReference type="SUPFAM" id="SSF51445">
    <property type="entry name" value="(Trans)glycosidases"/>
    <property type="match status" value="1"/>
</dbReference>
<evidence type="ECO:0000256" key="2">
    <source>
        <dbReference type="ARBA" id="ARBA00004833"/>
    </source>
</evidence>
<keyword evidence="6" id="KW-0256">Endoplasmic reticulum</keyword>
<evidence type="ECO:0000256" key="7">
    <source>
        <dbReference type="ARBA" id="ARBA00023180"/>
    </source>
</evidence>
<keyword evidence="5 10" id="KW-0378">Hydrolase</keyword>
<feature type="domain" description="Glycosyl hydrolase family 31 C-terminal" evidence="14">
    <location>
        <begin position="686"/>
        <end position="771"/>
    </location>
</feature>
<evidence type="ECO:0000256" key="10">
    <source>
        <dbReference type="RuleBase" id="RU361185"/>
    </source>
</evidence>
<dbReference type="Pfam" id="PF21365">
    <property type="entry name" value="Glyco_hydro_31_3rd"/>
    <property type="match status" value="1"/>
</dbReference>
<keyword evidence="7" id="KW-0325">Glycoprotein</keyword>
<comment type="pathway">
    <text evidence="2">Glycan metabolism; N-glycan metabolism.</text>
</comment>
<keyword evidence="8 10" id="KW-0326">Glycosidase</keyword>
<dbReference type="GO" id="GO:0030246">
    <property type="term" value="F:carbohydrate binding"/>
    <property type="evidence" value="ECO:0007669"/>
    <property type="project" value="InterPro"/>
</dbReference>
<protein>
    <recommendedName>
        <fullName evidence="9">Glucosidase II subunit alpha</fullName>
    </recommendedName>
</protein>
<evidence type="ECO:0000259" key="13">
    <source>
        <dbReference type="Pfam" id="PF13802"/>
    </source>
</evidence>
<evidence type="ECO:0000259" key="14">
    <source>
        <dbReference type="Pfam" id="PF21365"/>
    </source>
</evidence>
<comment type="caution">
    <text evidence="15">The sequence shown here is derived from an EMBL/GenBank/DDBJ whole genome shotgun (WGS) entry which is preliminary data.</text>
</comment>
<dbReference type="InterPro" id="IPR025887">
    <property type="entry name" value="Glyco_hydro_31_N_dom"/>
</dbReference>
<dbReference type="InterPro" id="IPR017853">
    <property type="entry name" value="GH"/>
</dbReference>
<keyword evidence="17" id="KW-1185">Reference proteome</keyword>
<proteinExistence type="inferred from homology"/>
<dbReference type="Gene3D" id="2.60.40.1180">
    <property type="entry name" value="Golgi alpha-mannosidase II"/>
    <property type="match status" value="2"/>
</dbReference>
<sequence length="909" mass="103360">MALLLWLIWPILVLAVDQSKFRTCEQTSFCRRFRAYTKEVSTQQAALPSPVHSASEVLVEGHKVSAKIVHRYGESAQLEPLTLQLQFFRSQQSCGVVRFTLEHEPSTGRSSVVRRSVVEPAGPLEPDEVVAATVEGGTTFTSKSGACAVLLRHQPFQLEIFRDGLLLQTFNARHFLNYELPRHGRATESPRPVGPPLDAADLDPRFLWEESFDQFVDRRPGPTGRGFDVSFAESMALVGLAEHATSLHLGKFQEPYRLYNLDVFEYEVDVPMALYGAIPFVTCVQRSGASGLLALNPSEGFVQVDASNATESWWIFETGPLELYFFLGPSVTDVLQQYHTVTGLPRMPPLAALGKHQSRWNYITPEDVMEVSRNFDRHGIPLDFLWLDLEHTHGKRYFTWDPKHFPLPEVETMLDSLNRTHRKLVTIIDPHLFANDSNYTVANLFKEKKLVVQKPSGEDFHGFCWPGPSVYPDFCSPEARAEWAKLFDFKAYPGRPAELYTWNDMNEPSVFDGPEITLPKDTRHHCGDEILEHREVHNLYGFWVQEASVQGHLLRQPEQRPFVLTRSFFAGSHRHGAAWTGDNMANWRHLERSVPMLLSLSLCGLSLAGADVAGFMGDPDLELFVRWHQLGIWYPFYRAHAHLTSKRREPWIFGTTVLEKVRSAVLTRYRLLPMWYTLAAEWALLGLPMIRPIWYHDLQDTQAFQHADSHFFVGDALLVRAPETGKSVKLYLPGNSSWYDFWDPSSIRPSGSYKEPLHKHHVPVFVRSGHCLVQRWRPRRSSGAMEGDPYTVVCYGQPATGRVYIDDGRSHEYQKGAYIFDEITLDFNALRGTASTLDKTKRAASAPSVERRIERLVLLGMTKIPKQITKGEETLDFSIDSQPERTSAVDLTVRKPGLSFGSSWSIHFH</sequence>
<evidence type="ECO:0000256" key="9">
    <source>
        <dbReference type="ARBA" id="ARBA00042895"/>
    </source>
</evidence>
<dbReference type="Pfam" id="PF13802">
    <property type="entry name" value="Gal_mutarotas_2"/>
    <property type="match status" value="1"/>
</dbReference>
<keyword evidence="4 11" id="KW-0732">Signal</keyword>
<dbReference type="GO" id="GO:0006491">
    <property type="term" value="P:N-glycan processing"/>
    <property type="evidence" value="ECO:0007669"/>
    <property type="project" value="TreeGrafter"/>
</dbReference>
<dbReference type="InterPro" id="IPR011013">
    <property type="entry name" value="Gal_mutarotase_sf_dom"/>
</dbReference>
<reference evidence="16" key="2">
    <citation type="submission" date="2024-04" db="EMBL/GenBank/DDBJ databases">
        <authorList>
            <person name="Chen Y."/>
            <person name="Shah S."/>
            <person name="Dougan E. K."/>
            <person name="Thang M."/>
            <person name="Chan C."/>
        </authorList>
    </citation>
    <scope>NUCLEOTIDE SEQUENCE [LARGE SCALE GENOMIC DNA]</scope>
</reference>
<dbReference type="EMBL" id="CAMXCT030003668">
    <property type="protein sequence ID" value="CAL4792990.1"/>
    <property type="molecule type" value="Genomic_DNA"/>
</dbReference>
<dbReference type="Gene3D" id="2.60.40.1760">
    <property type="entry name" value="glycosyl hydrolase (family 31)"/>
    <property type="match status" value="1"/>
</dbReference>
<evidence type="ECO:0000256" key="6">
    <source>
        <dbReference type="ARBA" id="ARBA00022824"/>
    </source>
</evidence>
<dbReference type="CDD" id="cd14752">
    <property type="entry name" value="GH31_N"/>
    <property type="match status" value="1"/>
</dbReference>
<dbReference type="SUPFAM" id="SSF74650">
    <property type="entry name" value="Galactose mutarotase-like"/>
    <property type="match status" value="1"/>
</dbReference>
<feature type="signal peptide" evidence="11">
    <location>
        <begin position="1"/>
        <end position="15"/>
    </location>
</feature>
<evidence type="ECO:0000256" key="4">
    <source>
        <dbReference type="ARBA" id="ARBA00022729"/>
    </source>
</evidence>
<feature type="chain" id="PRO_5043271132" description="Glucosidase II subunit alpha" evidence="11">
    <location>
        <begin position="16"/>
        <end position="909"/>
    </location>
</feature>
<evidence type="ECO:0000259" key="12">
    <source>
        <dbReference type="Pfam" id="PF01055"/>
    </source>
</evidence>
<evidence type="ECO:0000256" key="1">
    <source>
        <dbReference type="ARBA" id="ARBA00004240"/>
    </source>
</evidence>
<feature type="domain" description="Glycoside hydrolase family 31 TIM barrel" evidence="12">
    <location>
        <begin position="345"/>
        <end position="678"/>
    </location>
</feature>
<dbReference type="InterPro" id="IPR013780">
    <property type="entry name" value="Glyco_hydro_b"/>
</dbReference>
<dbReference type="EMBL" id="CAMXCT020003668">
    <property type="protein sequence ID" value="CAL1159053.1"/>
    <property type="molecule type" value="Genomic_DNA"/>
</dbReference>
<evidence type="ECO:0000313" key="15">
    <source>
        <dbReference type="EMBL" id="CAI4005678.1"/>
    </source>
</evidence>